<sequence>MNLKEWLAAHGVSYRELAEGSGQSKANISGKVNGQIAWQPRDLRFLHERYGLSADFVLGIESPPSDSVNAGD</sequence>
<dbReference type="OrthoDB" id="3239753at2"/>
<proteinExistence type="predicted"/>
<evidence type="ECO:0000313" key="3">
    <source>
        <dbReference type="Proteomes" id="UP000216725"/>
    </source>
</evidence>
<dbReference type="InterPro" id="IPR010982">
    <property type="entry name" value="Lambda_DNA-bd_dom_sf"/>
</dbReference>
<dbReference type="RefSeq" id="WP_094660845.1">
    <property type="nucleotide sequence ID" value="NZ_JBKZBO010000003.1"/>
</dbReference>
<dbReference type="GO" id="GO:0003677">
    <property type="term" value="F:DNA binding"/>
    <property type="evidence" value="ECO:0007669"/>
    <property type="project" value="InterPro"/>
</dbReference>
<dbReference type="Proteomes" id="UP000216725">
    <property type="component" value="Unassembled WGS sequence"/>
</dbReference>
<reference evidence="2 3" key="1">
    <citation type="journal article" date="2017" name="BMC Genomics">
        <title>Comparative genomic and phylogenomic analyses of the Bifidobacteriaceae family.</title>
        <authorList>
            <person name="Lugli G.A."/>
            <person name="Milani C."/>
            <person name="Turroni F."/>
            <person name="Duranti S."/>
            <person name="Mancabelli L."/>
            <person name="Mangifesta M."/>
            <person name="Ferrario C."/>
            <person name="Modesto M."/>
            <person name="Mattarelli P."/>
            <person name="Jiri K."/>
            <person name="van Sinderen D."/>
            <person name="Ventura M."/>
        </authorList>
    </citation>
    <scope>NUCLEOTIDE SEQUENCE [LARGE SCALE GENOMIC DNA]</scope>
    <source>
        <strain evidence="2 3">DSM 24742</strain>
    </source>
</reference>
<keyword evidence="3" id="KW-1185">Reference proteome</keyword>
<gene>
    <name evidence="2" type="ORF">PSRA_1030</name>
</gene>
<dbReference type="CDD" id="cd00093">
    <property type="entry name" value="HTH_XRE"/>
    <property type="match status" value="1"/>
</dbReference>
<protein>
    <submittedName>
        <fullName evidence="2">XRE family transcriptional regulator</fullName>
    </submittedName>
</protein>
<evidence type="ECO:0000313" key="2">
    <source>
        <dbReference type="EMBL" id="OZG51633.1"/>
    </source>
</evidence>
<dbReference type="InterPro" id="IPR001387">
    <property type="entry name" value="Cro/C1-type_HTH"/>
</dbReference>
<dbReference type="AlphaFoldDB" id="A0A261EXR4"/>
<dbReference type="EMBL" id="MWWR01000007">
    <property type="protein sequence ID" value="OZG51633.1"/>
    <property type="molecule type" value="Genomic_DNA"/>
</dbReference>
<organism evidence="2 3">
    <name type="scientific">Pseudoscardovia radai</name>
    <dbReference type="NCBI Taxonomy" id="987066"/>
    <lineage>
        <taxon>Bacteria</taxon>
        <taxon>Bacillati</taxon>
        <taxon>Actinomycetota</taxon>
        <taxon>Actinomycetes</taxon>
        <taxon>Bifidobacteriales</taxon>
        <taxon>Bifidobacteriaceae</taxon>
        <taxon>Pseudoscardovia</taxon>
    </lineage>
</organism>
<accession>A0A261EXR4</accession>
<dbReference type="Pfam" id="PF13443">
    <property type="entry name" value="HTH_26"/>
    <property type="match status" value="1"/>
</dbReference>
<comment type="caution">
    <text evidence="2">The sequence shown here is derived from an EMBL/GenBank/DDBJ whole genome shotgun (WGS) entry which is preliminary data.</text>
</comment>
<name>A0A261EXR4_9BIFI</name>
<evidence type="ECO:0000259" key="1">
    <source>
        <dbReference type="Pfam" id="PF13443"/>
    </source>
</evidence>
<dbReference type="SUPFAM" id="SSF47413">
    <property type="entry name" value="lambda repressor-like DNA-binding domains"/>
    <property type="match status" value="1"/>
</dbReference>
<feature type="domain" description="HTH cro/C1-type" evidence="1">
    <location>
        <begin position="2"/>
        <end position="35"/>
    </location>
</feature>